<keyword evidence="5 9" id="KW-0472">Membrane</keyword>
<dbReference type="SUPFAM" id="SSF103190">
    <property type="entry name" value="Sensory domain-like"/>
    <property type="match status" value="1"/>
</dbReference>
<evidence type="ECO:0000256" key="1">
    <source>
        <dbReference type="ARBA" id="ARBA00004651"/>
    </source>
</evidence>
<keyword evidence="4 9" id="KW-1133">Transmembrane helix</keyword>
<dbReference type="GO" id="GO:0005886">
    <property type="term" value="C:plasma membrane"/>
    <property type="evidence" value="ECO:0007669"/>
    <property type="project" value="UniProtKB-SubCell"/>
</dbReference>
<dbReference type="PROSITE" id="PS50885">
    <property type="entry name" value="HAMP"/>
    <property type="match status" value="1"/>
</dbReference>
<dbReference type="PROSITE" id="PS50111">
    <property type="entry name" value="CHEMOTAXIS_TRANSDUC_2"/>
    <property type="match status" value="1"/>
</dbReference>
<dbReference type="Gene3D" id="6.10.340.10">
    <property type="match status" value="1"/>
</dbReference>
<dbReference type="InterPro" id="IPR029151">
    <property type="entry name" value="Sensor-like_sf"/>
</dbReference>
<evidence type="ECO:0000256" key="4">
    <source>
        <dbReference type="ARBA" id="ARBA00022989"/>
    </source>
</evidence>
<sequence length="567" mass="57819">MLAMIPPALARLFRPSLRAGLLVVALAMLAISAVIPIAMILSDNREQERRQEQAAIRANLALLAEVVRPLGTQWRLEGETLRLGDTTLNGRHDLVDTVRRVTGGVATIFAGEVRVATNVMRPDGSRAVGAPIGPGPVRDAVYGRGERYEGRVEILGQPHLGAYEPVKDASGRVVGMIGVAVSMAEADARADALLKRALLAAGLTLVLAGGLLWWLLRRSLRPLQGLSIALRAITAGKLDADVPCTDRHDELGDIGRAVAALRDATAVAQAQARAAEVERQEAQAGRIAARAATAGQLEEAVGAIAAELGTSADALLAAAETVGDASNRTASRAGQSAARISQATGNVNAVAAAAEELAVSVAEITRQVAESARTAQEAASAARASDTTVASLAEAATRIGDVVKLISDIAGQTNLLALNATIEAARAGEAGKGFAVVAQEVKALAAQTGKATEEIASQIGAMRGATDQAVGAVRGIADAVGRMEEVTSSIAAAVEEQGAATREIARNAAEAAAGTQDAAADINVLTEEVAAGAAGITTLREAGAAVGRQGAALRSEVASFASRLRAA</sequence>
<dbReference type="GO" id="GO:0007165">
    <property type="term" value="P:signal transduction"/>
    <property type="evidence" value="ECO:0007669"/>
    <property type="project" value="UniProtKB-KW"/>
</dbReference>
<feature type="transmembrane region" description="Helical" evidence="9">
    <location>
        <begin position="20"/>
        <end position="41"/>
    </location>
</feature>
<evidence type="ECO:0000256" key="3">
    <source>
        <dbReference type="ARBA" id="ARBA00022692"/>
    </source>
</evidence>
<dbReference type="STRING" id="1123062.SAMN02745775_11319"/>
<gene>
    <name evidence="12" type="ORF">SAMN02745775_11319</name>
</gene>
<evidence type="ECO:0000256" key="9">
    <source>
        <dbReference type="SAM" id="Phobius"/>
    </source>
</evidence>
<keyword evidence="13" id="KW-1185">Reference proteome</keyword>
<dbReference type="Pfam" id="PF00672">
    <property type="entry name" value="HAMP"/>
    <property type="match status" value="1"/>
</dbReference>
<dbReference type="Gene3D" id="1.10.287.950">
    <property type="entry name" value="Methyl-accepting chemotaxis protein"/>
    <property type="match status" value="1"/>
</dbReference>
<organism evidence="12 13">
    <name type="scientific">Falsiroseomonas stagni DSM 19981</name>
    <dbReference type="NCBI Taxonomy" id="1123062"/>
    <lineage>
        <taxon>Bacteria</taxon>
        <taxon>Pseudomonadati</taxon>
        <taxon>Pseudomonadota</taxon>
        <taxon>Alphaproteobacteria</taxon>
        <taxon>Acetobacterales</taxon>
        <taxon>Roseomonadaceae</taxon>
        <taxon>Falsiroseomonas</taxon>
    </lineage>
</organism>
<dbReference type="SMART" id="SM00283">
    <property type="entry name" value="MA"/>
    <property type="match status" value="1"/>
</dbReference>
<keyword evidence="6 8" id="KW-0807">Transducer</keyword>
<dbReference type="PANTHER" id="PTHR32089:SF112">
    <property type="entry name" value="LYSOZYME-LIKE PROTEIN-RELATED"/>
    <property type="match status" value="1"/>
</dbReference>
<dbReference type="AlphaFoldDB" id="A0A1I4E285"/>
<dbReference type="InterPro" id="IPR003660">
    <property type="entry name" value="HAMP_dom"/>
</dbReference>
<feature type="domain" description="Methyl-accepting transducer" evidence="10">
    <location>
        <begin position="311"/>
        <end position="537"/>
    </location>
</feature>
<comment type="subcellular location">
    <subcellularLocation>
        <location evidence="1">Cell membrane</location>
        <topology evidence="1">Multi-pass membrane protein</topology>
    </subcellularLocation>
</comment>
<reference evidence="12 13" key="1">
    <citation type="submission" date="2016-10" db="EMBL/GenBank/DDBJ databases">
        <authorList>
            <person name="de Groot N.N."/>
        </authorList>
    </citation>
    <scope>NUCLEOTIDE SEQUENCE [LARGE SCALE GENOMIC DNA]</scope>
    <source>
        <strain evidence="12 13">DSM 19981</strain>
    </source>
</reference>
<dbReference type="OrthoDB" id="8320983at2"/>
<dbReference type="SMART" id="SM00304">
    <property type="entry name" value="HAMP"/>
    <property type="match status" value="1"/>
</dbReference>
<dbReference type="InterPro" id="IPR033463">
    <property type="entry name" value="sCache_3"/>
</dbReference>
<dbReference type="Proteomes" id="UP000199473">
    <property type="component" value="Unassembled WGS sequence"/>
</dbReference>
<dbReference type="Pfam" id="PF17202">
    <property type="entry name" value="sCache_3_3"/>
    <property type="match status" value="1"/>
</dbReference>
<dbReference type="CDD" id="cd06225">
    <property type="entry name" value="HAMP"/>
    <property type="match status" value="1"/>
</dbReference>
<evidence type="ECO:0000313" key="12">
    <source>
        <dbReference type="EMBL" id="SFK98261.1"/>
    </source>
</evidence>
<evidence type="ECO:0000256" key="8">
    <source>
        <dbReference type="PROSITE-ProRule" id="PRU00284"/>
    </source>
</evidence>
<keyword evidence="2" id="KW-1003">Cell membrane</keyword>
<proteinExistence type="inferred from homology"/>
<comment type="similarity">
    <text evidence="7">Belongs to the methyl-accepting chemotaxis (MCP) protein family.</text>
</comment>
<dbReference type="SUPFAM" id="SSF58104">
    <property type="entry name" value="Methyl-accepting chemotaxis protein (MCP) signaling domain"/>
    <property type="match status" value="1"/>
</dbReference>
<keyword evidence="3 9" id="KW-0812">Transmembrane</keyword>
<evidence type="ECO:0000256" key="6">
    <source>
        <dbReference type="ARBA" id="ARBA00023224"/>
    </source>
</evidence>
<feature type="domain" description="HAMP" evidence="11">
    <location>
        <begin position="217"/>
        <end position="270"/>
    </location>
</feature>
<evidence type="ECO:0000256" key="2">
    <source>
        <dbReference type="ARBA" id="ARBA00022475"/>
    </source>
</evidence>
<name>A0A1I4E285_9PROT</name>
<dbReference type="PANTHER" id="PTHR32089">
    <property type="entry name" value="METHYL-ACCEPTING CHEMOTAXIS PROTEIN MCPB"/>
    <property type="match status" value="1"/>
</dbReference>
<accession>A0A1I4E285</accession>
<protein>
    <submittedName>
        <fullName evidence="12">Methyl-accepting chemotaxis protein</fullName>
    </submittedName>
</protein>
<evidence type="ECO:0000256" key="7">
    <source>
        <dbReference type="ARBA" id="ARBA00029447"/>
    </source>
</evidence>
<dbReference type="InterPro" id="IPR004089">
    <property type="entry name" value="MCPsignal_dom"/>
</dbReference>
<dbReference type="Pfam" id="PF00015">
    <property type="entry name" value="MCPsignal"/>
    <property type="match status" value="1"/>
</dbReference>
<evidence type="ECO:0000256" key="5">
    <source>
        <dbReference type="ARBA" id="ARBA00023136"/>
    </source>
</evidence>
<dbReference type="EMBL" id="FOSQ01000013">
    <property type="protein sequence ID" value="SFK98261.1"/>
    <property type="molecule type" value="Genomic_DNA"/>
</dbReference>
<evidence type="ECO:0000259" key="11">
    <source>
        <dbReference type="PROSITE" id="PS50885"/>
    </source>
</evidence>
<evidence type="ECO:0000313" key="13">
    <source>
        <dbReference type="Proteomes" id="UP000199473"/>
    </source>
</evidence>
<feature type="transmembrane region" description="Helical" evidence="9">
    <location>
        <begin position="197"/>
        <end position="216"/>
    </location>
</feature>
<evidence type="ECO:0000259" key="10">
    <source>
        <dbReference type="PROSITE" id="PS50111"/>
    </source>
</evidence>